<organism evidence="2 3">
    <name type="scientific">Olleya marilimosa</name>
    <dbReference type="NCBI Taxonomy" id="272164"/>
    <lineage>
        <taxon>Bacteria</taxon>
        <taxon>Pseudomonadati</taxon>
        <taxon>Bacteroidota</taxon>
        <taxon>Flavobacteriia</taxon>
        <taxon>Flavobacteriales</taxon>
        <taxon>Flavobacteriaceae</taxon>
    </lineage>
</organism>
<protein>
    <submittedName>
        <fullName evidence="2">DUF2807 domain-containing protein</fullName>
    </submittedName>
</protein>
<reference evidence="2 3" key="1">
    <citation type="submission" date="2020-09" db="EMBL/GenBank/DDBJ databases">
        <title>Bacillus nautilus sp. nov., Chryseoglobus crepusculi sp. nov, and Psychrobacter noctis sp. nov., isolated from deep-sea sponges from the equatorial Atlantic.</title>
        <authorList>
            <person name="Stennett H.L."/>
            <person name="Williams S.E."/>
        </authorList>
    </citation>
    <scope>NUCLEOTIDE SEQUENCE [LARGE SCALE GENOMIC DNA]</scope>
    <source>
        <strain evidence="2 3">28M-24</strain>
    </source>
</reference>
<evidence type="ECO:0000259" key="1">
    <source>
        <dbReference type="Pfam" id="PF10988"/>
    </source>
</evidence>
<feature type="domain" description="Putative auto-transporter adhesin head GIN" evidence="1">
    <location>
        <begin position="40"/>
        <end position="231"/>
    </location>
</feature>
<gene>
    <name evidence="2" type="ORF">IEG06_04310</name>
</gene>
<proteinExistence type="predicted"/>
<dbReference type="Pfam" id="PF10988">
    <property type="entry name" value="DUF2807"/>
    <property type="match status" value="1"/>
</dbReference>
<dbReference type="PROSITE" id="PS51257">
    <property type="entry name" value="PROKAR_LIPOPROTEIN"/>
    <property type="match status" value="1"/>
</dbReference>
<evidence type="ECO:0000313" key="2">
    <source>
        <dbReference type="EMBL" id="MBD3862663.1"/>
    </source>
</evidence>
<dbReference type="RefSeq" id="WP_191101021.1">
    <property type="nucleotide sequence ID" value="NZ_JACXXH010000002.1"/>
</dbReference>
<evidence type="ECO:0000313" key="3">
    <source>
        <dbReference type="Proteomes" id="UP000627521"/>
    </source>
</evidence>
<name>A0ABR8LR14_9FLAO</name>
<accession>A0ABR8LR14</accession>
<comment type="caution">
    <text evidence="2">The sequence shown here is derived from an EMBL/GenBank/DDBJ whole genome shotgun (WGS) entry which is preliminary data.</text>
</comment>
<dbReference type="InterPro" id="IPR021255">
    <property type="entry name" value="DUF2807"/>
</dbReference>
<keyword evidence="3" id="KW-1185">Reference proteome</keyword>
<dbReference type="Gene3D" id="2.160.20.120">
    <property type="match status" value="1"/>
</dbReference>
<sequence length="247" mass="27485">MKQLIYILSVIFLFGCDSENAPDCFQNSGDIVQQEIVVDEFTKITVYKNIELFIQQGLTQKVVLETGENLANDVEVYVENGRLKLKDNNSCNLTRDYGITKIYVTTPNVTEVRNSSNLDVHSIGVLNFPDLKLTSEDDSGDYYNVGLFNMEVNCTNLFVVINNITTNIISGTTENLRVNHASGNGRFEGRYLLAQNVIVYHRGTNDIIVNPQLSLTASLVSTGDVIAVNTPPTVTISEQFDGRVIFE</sequence>
<dbReference type="Proteomes" id="UP000627521">
    <property type="component" value="Unassembled WGS sequence"/>
</dbReference>
<dbReference type="EMBL" id="JACXXH010000002">
    <property type="protein sequence ID" value="MBD3862663.1"/>
    <property type="molecule type" value="Genomic_DNA"/>
</dbReference>